<sequence>MLNSEAQLRQAVDELVRRFGDRVAGDLIVDAAVEAYVDLRRASIVHSYLGVLTVRRAARELAFTAVGVTMPLQQTVGLTPAR</sequence>
<gene>
    <name evidence="1" type="ORF">SAMN04488074_12756</name>
</gene>
<proteinExistence type="predicted"/>
<accession>A0A1G9WAI0</accession>
<dbReference type="AlphaFoldDB" id="A0A1G9WAI0"/>
<dbReference type="RefSeq" id="WP_090013936.1">
    <property type="nucleotide sequence ID" value="NZ_FNET01000027.1"/>
</dbReference>
<organism evidence="1 2">
    <name type="scientific">Lentzea albidocapillata subsp. violacea</name>
    <dbReference type="NCBI Taxonomy" id="128104"/>
    <lineage>
        <taxon>Bacteria</taxon>
        <taxon>Bacillati</taxon>
        <taxon>Actinomycetota</taxon>
        <taxon>Actinomycetes</taxon>
        <taxon>Pseudonocardiales</taxon>
        <taxon>Pseudonocardiaceae</taxon>
        <taxon>Lentzea</taxon>
    </lineage>
</organism>
<dbReference type="NCBIfam" id="NF046112">
    <property type="entry name" value="MSMEG_6209_Nter"/>
    <property type="match status" value="1"/>
</dbReference>
<reference evidence="2" key="1">
    <citation type="submission" date="2016-10" db="EMBL/GenBank/DDBJ databases">
        <authorList>
            <person name="Varghese N."/>
            <person name="Submissions S."/>
        </authorList>
    </citation>
    <scope>NUCLEOTIDE SEQUENCE [LARGE SCALE GENOMIC DNA]</scope>
    <source>
        <strain evidence="2">DSM 44796</strain>
    </source>
</reference>
<evidence type="ECO:0000313" key="2">
    <source>
        <dbReference type="Proteomes" id="UP000199682"/>
    </source>
</evidence>
<dbReference type="Proteomes" id="UP000199682">
    <property type="component" value="Unassembled WGS sequence"/>
</dbReference>
<evidence type="ECO:0000313" key="1">
    <source>
        <dbReference type="EMBL" id="SDM81500.1"/>
    </source>
</evidence>
<protein>
    <submittedName>
        <fullName evidence="1">Uncharacterized protein</fullName>
    </submittedName>
</protein>
<name>A0A1G9WAI0_9PSEU</name>
<dbReference type="Gene3D" id="1.10.8.1060">
    <property type="entry name" value="Corynebacterium glutamicum thioredoxin-dependent arsenate reductase, N-terminal domain"/>
    <property type="match status" value="1"/>
</dbReference>
<dbReference type="EMBL" id="FNET01000027">
    <property type="protein sequence ID" value="SDM81500.1"/>
    <property type="molecule type" value="Genomic_DNA"/>
</dbReference>